<dbReference type="AlphaFoldDB" id="A0A4S4M4H2"/>
<feature type="region of interest" description="Disordered" evidence="1">
    <location>
        <begin position="36"/>
        <end position="159"/>
    </location>
</feature>
<protein>
    <submittedName>
        <fullName evidence="2">Uncharacterized protein</fullName>
    </submittedName>
</protein>
<accession>A0A4S4M4H2</accession>
<organism evidence="2 3">
    <name type="scientific">Bondarzewia mesenterica</name>
    <dbReference type="NCBI Taxonomy" id="1095465"/>
    <lineage>
        <taxon>Eukaryota</taxon>
        <taxon>Fungi</taxon>
        <taxon>Dikarya</taxon>
        <taxon>Basidiomycota</taxon>
        <taxon>Agaricomycotina</taxon>
        <taxon>Agaricomycetes</taxon>
        <taxon>Russulales</taxon>
        <taxon>Bondarzewiaceae</taxon>
        <taxon>Bondarzewia</taxon>
    </lineage>
</organism>
<evidence type="ECO:0000313" key="3">
    <source>
        <dbReference type="Proteomes" id="UP000310158"/>
    </source>
</evidence>
<feature type="compositionally biased region" description="Polar residues" evidence="1">
    <location>
        <begin position="87"/>
        <end position="133"/>
    </location>
</feature>
<dbReference type="EMBL" id="SGPL01000053">
    <property type="protein sequence ID" value="THH19161.1"/>
    <property type="molecule type" value="Genomic_DNA"/>
</dbReference>
<keyword evidence="3" id="KW-1185">Reference proteome</keyword>
<proteinExistence type="predicted"/>
<feature type="compositionally biased region" description="Polar residues" evidence="1">
    <location>
        <begin position="141"/>
        <end position="158"/>
    </location>
</feature>
<dbReference type="Proteomes" id="UP000310158">
    <property type="component" value="Unassembled WGS sequence"/>
</dbReference>
<comment type="caution">
    <text evidence="2">The sequence shown here is derived from an EMBL/GenBank/DDBJ whole genome shotgun (WGS) entry which is preliminary data.</text>
</comment>
<reference evidence="2 3" key="1">
    <citation type="submission" date="2019-02" db="EMBL/GenBank/DDBJ databases">
        <title>Genome sequencing of the rare red list fungi Bondarzewia mesenterica.</title>
        <authorList>
            <person name="Buettner E."/>
            <person name="Kellner H."/>
        </authorList>
    </citation>
    <scope>NUCLEOTIDE SEQUENCE [LARGE SCALE GENOMIC DNA]</scope>
    <source>
        <strain evidence="2 3">DSM 108281</strain>
    </source>
</reference>
<evidence type="ECO:0000256" key="1">
    <source>
        <dbReference type="SAM" id="MobiDB-lite"/>
    </source>
</evidence>
<sequence length="234" mass="23877">MQSLMVVYCICSASSDSITSTTTSFFSSETASSSSFITSTTFSSPNGDGKISEGSTSNVGSQSFSTTSLSTSTTSTTSATPPPPVFTITTQTFKTDGQSSDDFISRSSPTVTEFPSTTTLSDLFSDVTTSTRTSAKETRTEPSFLQSSQTTDGPSSTAAALPDAVFGTLSSSALVTSTSSSTFNGLSEHVSGSAANLGTSTISVSSVTIRGTAISPPNSDSRHASTTSFIKKAT</sequence>
<feature type="compositionally biased region" description="Polar residues" evidence="1">
    <location>
        <begin position="215"/>
        <end position="234"/>
    </location>
</feature>
<evidence type="ECO:0000313" key="2">
    <source>
        <dbReference type="EMBL" id="THH19161.1"/>
    </source>
</evidence>
<feature type="region of interest" description="Disordered" evidence="1">
    <location>
        <begin position="211"/>
        <end position="234"/>
    </location>
</feature>
<name>A0A4S4M4H2_9AGAM</name>
<feature type="compositionally biased region" description="Low complexity" evidence="1">
    <location>
        <begin position="61"/>
        <end position="79"/>
    </location>
</feature>
<gene>
    <name evidence="2" type="ORF">EW146_g1945</name>
</gene>